<evidence type="ECO:0000256" key="1">
    <source>
        <dbReference type="SAM" id="SignalP"/>
    </source>
</evidence>
<name>A0AAV2PQP3_MEGNR</name>
<dbReference type="SUPFAM" id="SSF52058">
    <property type="entry name" value="L domain-like"/>
    <property type="match status" value="1"/>
</dbReference>
<feature type="signal peptide" evidence="1">
    <location>
        <begin position="1"/>
        <end position="26"/>
    </location>
</feature>
<dbReference type="EMBL" id="CAXKWB010000690">
    <property type="protein sequence ID" value="CAL4061862.1"/>
    <property type="molecule type" value="Genomic_DNA"/>
</dbReference>
<dbReference type="Proteomes" id="UP001497623">
    <property type="component" value="Unassembled WGS sequence"/>
</dbReference>
<evidence type="ECO:0000313" key="2">
    <source>
        <dbReference type="EMBL" id="CAL4061862.1"/>
    </source>
</evidence>
<evidence type="ECO:0008006" key="4">
    <source>
        <dbReference type="Google" id="ProtNLM"/>
    </source>
</evidence>
<evidence type="ECO:0000313" key="3">
    <source>
        <dbReference type="Proteomes" id="UP001497623"/>
    </source>
</evidence>
<sequence>MSILHFVYVILLVLVAACFQPSHVLAAAQFEDTASPSSYLNNSPCPNAEDIAPCVCTYWDVYHSLDIDCMSIEDEQQLYDVFHANIPDPNFRRLDLGTDNLKTLTDTVFGDVTFETVWTHSTGFYGILTSVGPETFMKSAPTLRELYMPYNNLSNFPFQSLSQYTELTDFVLHDNPVSNFPIIQSENLRYIDLGAATFDIIPTGALDGLPNLEEFDVSSTTSIHSMAA</sequence>
<reference evidence="2 3" key="1">
    <citation type="submission" date="2024-05" db="EMBL/GenBank/DDBJ databases">
        <authorList>
            <person name="Wallberg A."/>
        </authorList>
    </citation>
    <scope>NUCLEOTIDE SEQUENCE [LARGE SCALE GENOMIC DNA]</scope>
</reference>
<dbReference type="AlphaFoldDB" id="A0AAV2PQP3"/>
<keyword evidence="3" id="KW-1185">Reference proteome</keyword>
<gene>
    <name evidence="2" type="ORF">MNOR_LOCUS2305</name>
</gene>
<proteinExistence type="predicted"/>
<dbReference type="InterPro" id="IPR032675">
    <property type="entry name" value="LRR_dom_sf"/>
</dbReference>
<comment type="caution">
    <text evidence="2">The sequence shown here is derived from an EMBL/GenBank/DDBJ whole genome shotgun (WGS) entry which is preliminary data.</text>
</comment>
<accession>A0AAV2PQP3</accession>
<organism evidence="2 3">
    <name type="scientific">Meganyctiphanes norvegica</name>
    <name type="common">Northern krill</name>
    <name type="synonym">Thysanopoda norvegica</name>
    <dbReference type="NCBI Taxonomy" id="48144"/>
    <lineage>
        <taxon>Eukaryota</taxon>
        <taxon>Metazoa</taxon>
        <taxon>Ecdysozoa</taxon>
        <taxon>Arthropoda</taxon>
        <taxon>Crustacea</taxon>
        <taxon>Multicrustacea</taxon>
        <taxon>Malacostraca</taxon>
        <taxon>Eumalacostraca</taxon>
        <taxon>Eucarida</taxon>
        <taxon>Euphausiacea</taxon>
        <taxon>Euphausiidae</taxon>
        <taxon>Meganyctiphanes</taxon>
    </lineage>
</organism>
<keyword evidence="1" id="KW-0732">Signal</keyword>
<protein>
    <recommendedName>
        <fullName evidence="4">Oplophorus-luciferin 2-monooxygenase non-catalytic subunit</fullName>
    </recommendedName>
</protein>
<feature type="chain" id="PRO_5043539454" description="Oplophorus-luciferin 2-monooxygenase non-catalytic subunit" evidence="1">
    <location>
        <begin position="27"/>
        <end position="228"/>
    </location>
</feature>
<feature type="non-terminal residue" evidence="2">
    <location>
        <position position="228"/>
    </location>
</feature>
<dbReference type="Gene3D" id="3.80.10.10">
    <property type="entry name" value="Ribonuclease Inhibitor"/>
    <property type="match status" value="1"/>
</dbReference>